<accession>A0A8J2L676</accession>
<feature type="transmembrane region" description="Helical" evidence="1">
    <location>
        <begin position="56"/>
        <end position="75"/>
    </location>
</feature>
<feature type="transmembrane region" description="Helical" evidence="1">
    <location>
        <begin position="213"/>
        <end position="231"/>
    </location>
</feature>
<feature type="transmembrane region" description="Helical" evidence="1">
    <location>
        <begin position="333"/>
        <end position="356"/>
    </location>
</feature>
<dbReference type="AlphaFoldDB" id="A0A8J2L676"/>
<feature type="transmembrane region" description="Helical" evidence="1">
    <location>
        <begin position="95"/>
        <end position="113"/>
    </location>
</feature>
<dbReference type="Proteomes" id="UP000708208">
    <property type="component" value="Unassembled WGS sequence"/>
</dbReference>
<keyword evidence="3" id="KW-1185">Reference proteome</keyword>
<evidence type="ECO:0000256" key="1">
    <source>
        <dbReference type="SAM" id="Phobius"/>
    </source>
</evidence>
<proteinExistence type="predicted"/>
<reference evidence="2" key="1">
    <citation type="submission" date="2021-06" db="EMBL/GenBank/DDBJ databases">
        <authorList>
            <person name="Hodson N. C."/>
            <person name="Mongue J. A."/>
            <person name="Jaron S. K."/>
        </authorList>
    </citation>
    <scope>NUCLEOTIDE SEQUENCE</scope>
</reference>
<organism evidence="2 3">
    <name type="scientific">Allacma fusca</name>
    <dbReference type="NCBI Taxonomy" id="39272"/>
    <lineage>
        <taxon>Eukaryota</taxon>
        <taxon>Metazoa</taxon>
        <taxon>Ecdysozoa</taxon>
        <taxon>Arthropoda</taxon>
        <taxon>Hexapoda</taxon>
        <taxon>Collembola</taxon>
        <taxon>Symphypleona</taxon>
        <taxon>Sminthuridae</taxon>
        <taxon>Allacma</taxon>
    </lineage>
</organism>
<keyword evidence="1" id="KW-0472">Membrane</keyword>
<dbReference type="EMBL" id="CAJVCH010537314">
    <property type="protein sequence ID" value="CAG7825715.1"/>
    <property type="molecule type" value="Genomic_DNA"/>
</dbReference>
<sequence length="427" mass="48838">MTTKFGNKFESKISVPEKLQELAKPVFQCLRAIGYLSLTIQPDCTVTGGWKSKASFWTLLTILLSLVTTSVVAGTTQKYQTIAKLTPTEKFVHNLLYTIFAVSGLTFQCMSLYKSKSSEMFWKFHNYQFELYTSLGEQFNFCLKNFKYAEKFSDIQKYTRRWVLIALVSSVAFILFGTVFSFYSIFYNISDPWDISGYEKNQEQGKGLNDQTASSPFIKISFIVAIVVWLFRIYLHSALVIYITLFLKLYCACLEVVAQELDEIQRKKFSNKEHSGTVTFKKFQLQPSVTICQEKDGYRSQKNSEETVGSCLECIDIIANLIDGFNDHFGFELLIQIVYCITLVLAYSFFTLFSIIKADHNNIVYCFNLSALLASQIYQLLTECGKIKTTVNQVLTSLCRLDLVKLPEDLQKNVGGILRVGTYLEYN</sequence>
<comment type="caution">
    <text evidence="2">The sequence shown here is derived from an EMBL/GenBank/DDBJ whole genome shotgun (WGS) entry which is preliminary data.</text>
</comment>
<gene>
    <name evidence="2" type="ORF">AFUS01_LOCUS35812</name>
</gene>
<name>A0A8J2L676_9HEXA</name>
<feature type="transmembrane region" description="Helical" evidence="1">
    <location>
        <begin position="162"/>
        <end position="186"/>
    </location>
</feature>
<evidence type="ECO:0000313" key="2">
    <source>
        <dbReference type="EMBL" id="CAG7825715.1"/>
    </source>
</evidence>
<keyword evidence="1" id="KW-0812">Transmembrane</keyword>
<protein>
    <recommendedName>
        <fullName evidence="4">Gustatory receptor</fullName>
    </recommendedName>
</protein>
<feature type="transmembrane region" description="Helical" evidence="1">
    <location>
        <begin position="238"/>
        <end position="258"/>
    </location>
</feature>
<evidence type="ECO:0000313" key="3">
    <source>
        <dbReference type="Proteomes" id="UP000708208"/>
    </source>
</evidence>
<keyword evidence="1" id="KW-1133">Transmembrane helix</keyword>
<evidence type="ECO:0008006" key="4">
    <source>
        <dbReference type="Google" id="ProtNLM"/>
    </source>
</evidence>